<sequence>SWPSPPVEAGCGAADTRIAPGLRPTSPTGLRTTRGTSSSAAGAHLPLAPREDEEVTFVEGRVIEAHRRPLATPASAIEIPVTVKIFDPYYYVAYTVTGVTVRGDPSCEATLIRADLKAAQAEVDATWAGLDRASAPRDMQLPPIGEAFSDRVEVRCGGRASPSCKARRS</sequence>
<protein>
    <submittedName>
        <fullName evidence="2">DUF1007 family protein</fullName>
    </submittedName>
</protein>
<feature type="compositionally biased region" description="Low complexity" evidence="1">
    <location>
        <begin position="22"/>
        <end position="43"/>
    </location>
</feature>
<evidence type="ECO:0000313" key="2">
    <source>
        <dbReference type="EMBL" id="TNC46218.1"/>
    </source>
</evidence>
<name>A0A5C4MKH0_9RHOB</name>
<organism evidence="2 3">
    <name type="scientific">Rubellimicrobium rubrum</name>
    <dbReference type="NCBI Taxonomy" id="2585369"/>
    <lineage>
        <taxon>Bacteria</taxon>
        <taxon>Pseudomonadati</taxon>
        <taxon>Pseudomonadota</taxon>
        <taxon>Alphaproteobacteria</taxon>
        <taxon>Rhodobacterales</taxon>
        <taxon>Roseobacteraceae</taxon>
        <taxon>Rubellimicrobium</taxon>
    </lineage>
</organism>
<dbReference type="EMBL" id="VDFU01000039">
    <property type="protein sequence ID" value="TNC46218.1"/>
    <property type="molecule type" value="Genomic_DNA"/>
</dbReference>
<accession>A0A5C4MKH0</accession>
<feature type="non-terminal residue" evidence="2">
    <location>
        <position position="1"/>
    </location>
</feature>
<dbReference type="InterPro" id="IPR010412">
    <property type="entry name" value="DUF1007"/>
</dbReference>
<dbReference type="Pfam" id="PF06226">
    <property type="entry name" value="DUF1007"/>
    <property type="match status" value="1"/>
</dbReference>
<keyword evidence="3" id="KW-1185">Reference proteome</keyword>
<proteinExistence type="predicted"/>
<evidence type="ECO:0000313" key="3">
    <source>
        <dbReference type="Proteomes" id="UP000305887"/>
    </source>
</evidence>
<dbReference type="AlphaFoldDB" id="A0A5C4MKH0"/>
<dbReference type="OrthoDB" id="1679673at2"/>
<comment type="caution">
    <text evidence="2">The sequence shown here is derived from an EMBL/GenBank/DDBJ whole genome shotgun (WGS) entry which is preliminary data.</text>
</comment>
<evidence type="ECO:0000256" key="1">
    <source>
        <dbReference type="SAM" id="MobiDB-lite"/>
    </source>
</evidence>
<feature type="region of interest" description="Disordered" evidence="1">
    <location>
        <begin position="1"/>
        <end position="48"/>
    </location>
</feature>
<reference evidence="2 3" key="1">
    <citation type="submission" date="2019-06" db="EMBL/GenBank/DDBJ databases">
        <title>YIM 131921 draft genome.</title>
        <authorList>
            <person name="Jiang L."/>
        </authorList>
    </citation>
    <scope>NUCLEOTIDE SEQUENCE [LARGE SCALE GENOMIC DNA]</scope>
    <source>
        <strain evidence="2 3">YIM 131921</strain>
    </source>
</reference>
<dbReference type="Proteomes" id="UP000305887">
    <property type="component" value="Unassembled WGS sequence"/>
</dbReference>
<gene>
    <name evidence="2" type="ORF">FHG66_19215</name>
</gene>